<dbReference type="InterPro" id="IPR016032">
    <property type="entry name" value="Sig_transdc_resp-reg_C-effctor"/>
</dbReference>
<dbReference type="InterPro" id="IPR001867">
    <property type="entry name" value="OmpR/PhoB-type_DNA-bd"/>
</dbReference>
<dbReference type="InterPro" id="IPR036388">
    <property type="entry name" value="WH-like_DNA-bd_sf"/>
</dbReference>
<dbReference type="Gene3D" id="3.30.450.40">
    <property type="match status" value="1"/>
</dbReference>
<keyword evidence="2" id="KW-0238">DNA-binding</keyword>
<organism evidence="5 6">
    <name type="scientific">Kribbella capetownensis</name>
    <dbReference type="NCBI Taxonomy" id="1572659"/>
    <lineage>
        <taxon>Bacteria</taxon>
        <taxon>Bacillati</taxon>
        <taxon>Actinomycetota</taxon>
        <taxon>Actinomycetes</taxon>
        <taxon>Propionibacteriales</taxon>
        <taxon>Kribbellaceae</taxon>
        <taxon>Kribbella</taxon>
    </lineage>
</organism>
<dbReference type="GO" id="GO:0000160">
    <property type="term" value="P:phosphorelay signal transduction system"/>
    <property type="evidence" value="ECO:0007669"/>
    <property type="project" value="InterPro"/>
</dbReference>
<evidence type="ECO:0000313" key="5">
    <source>
        <dbReference type="EMBL" id="TCC45016.1"/>
    </source>
</evidence>
<evidence type="ECO:0000313" key="6">
    <source>
        <dbReference type="Proteomes" id="UP000293342"/>
    </source>
</evidence>
<dbReference type="Gene3D" id="1.10.10.10">
    <property type="entry name" value="Winged helix-like DNA-binding domain superfamily/Winged helix DNA-binding domain"/>
    <property type="match status" value="1"/>
</dbReference>
<dbReference type="SUPFAM" id="SSF46894">
    <property type="entry name" value="C-terminal effector domain of the bipartite response regulators"/>
    <property type="match status" value="1"/>
</dbReference>
<comment type="caution">
    <text evidence="5">The sequence shown here is derived from an EMBL/GenBank/DDBJ whole genome shotgun (WGS) entry which is preliminary data.</text>
</comment>
<evidence type="ECO:0000259" key="4">
    <source>
        <dbReference type="SMART" id="SM00862"/>
    </source>
</evidence>
<dbReference type="EMBL" id="SJKD01000008">
    <property type="protein sequence ID" value="TCC45016.1"/>
    <property type="molecule type" value="Genomic_DNA"/>
</dbReference>
<dbReference type="SMART" id="SM00862">
    <property type="entry name" value="Trans_reg_C"/>
    <property type="match status" value="1"/>
</dbReference>
<keyword evidence="3" id="KW-0804">Transcription</keyword>
<dbReference type="Proteomes" id="UP000293342">
    <property type="component" value="Unassembled WGS sequence"/>
</dbReference>
<dbReference type="GO" id="GO:0006355">
    <property type="term" value="P:regulation of DNA-templated transcription"/>
    <property type="evidence" value="ECO:0007669"/>
    <property type="project" value="InterPro"/>
</dbReference>
<name>A0A4R0JJN0_9ACTN</name>
<accession>A0A4R0JJN0</accession>
<evidence type="ECO:0000256" key="3">
    <source>
        <dbReference type="ARBA" id="ARBA00023163"/>
    </source>
</evidence>
<reference evidence="5 6" key="1">
    <citation type="submission" date="2019-02" db="EMBL/GenBank/DDBJ databases">
        <title>Kribbella capetownensis sp. nov. and Kribbella speibonae sp. nov., isolated from soil.</title>
        <authorList>
            <person name="Curtis S.M."/>
            <person name="Norton I."/>
            <person name="Everest G.J."/>
            <person name="Meyers P.R."/>
        </authorList>
    </citation>
    <scope>NUCLEOTIDE SEQUENCE [LARGE SCALE GENOMIC DNA]</scope>
    <source>
        <strain evidence="5 6">YM53</strain>
    </source>
</reference>
<evidence type="ECO:0000256" key="1">
    <source>
        <dbReference type="ARBA" id="ARBA00023015"/>
    </source>
</evidence>
<proteinExistence type="predicted"/>
<dbReference type="Pfam" id="PF01590">
    <property type="entry name" value="GAF"/>
    <property type="match status" value="1"/>
</dbReference>
<dbReference type="AlphaFoldDB" id="A0A4R0JJN0"/>
<dbReference type="InterPro" id="IPR003018">
    <property type="entry name" value="GAF"/>
</dbReference>
<feature type="domain" description="OmpR/PhoB-type" evidence="4">
    <location>
        <begin position="248"/>
        <end position="313"/>
    </location>
</feature>
<dbReference type="GO" id="GO:0003677">
    <property type="term" value="F:DNA binding"/>
    <property type="evidence" value="ECO:0007669"/>
    <property type="project" value="UniProtKB-KW"/>
</dbReference>
<keyword evidence="1" id="KW-0805">Transcription regulation</keyword>
<dbReference type="InterPro" id="IPR029016">
    <property type="entry name" value="GAF-like_dom_sf"/>
</dbReference>
<dbReference type="OrthoDB" id="3928741at2"/>
<keyword evidence="6" id="KW-1185">Reference proteome</keyword>
<protein>
    <submittedName>
        <fullName evidence="5">GAF domain-containing protein</fullName>
    </submittedName>
</protein>
<gene>
    <name evidence="5" type="ORF">E0H75_31335</name>
</gene>
<sequence>MGVLDFRGCAQFPWRVDRVDRGLHRRHEEFLEGGERNVRGLVAASWGRSIAAGLDSGTAAPFAFRADELSAYRAEHPLAAVFPMLYDVLGRAAEDSDSVMAIGDSDGRLLWVCGRRDVLRAADGIHFSEGAWWAERQVGTNALGTSLEVAGPVQIRSAEHFTLLVQPWSCAAAPIYDPETQRVLGVVDVTGGADASSPQSLALVRAAARMAEAELGRLTILRRITGDSGHRVHISALGRPDAEVRVDDRDLRLSRRHSDILVLLAEHPEGLSAEELSDALYGEADHRSSLRGEVTRLRALLGADIVESRPYRLRRDIAADWLETANDLDSHLLSSALRRYVGPLLPQSDAPGVVAARNRLENRIRAAVLQTQDVDLVVAWTRSYAGVNDLAAWEHQLTLLSPTSPLWPAAQSEVRRLRKDYGLNAAGTEG</sequence>
<evidence type="ECO:0000256" key="2">
    <source>
        <dbReference type="ARBA" id="ARBA00023125"/>
    </source>
</evidence>